<dbReference type="InterPro" id="IPR021949">
    <property type="entry name" value="DUF3566_TM"/>
</dbReference>
<accession>A0A4U5X271</accession>
<evidence type="ECO:0000256" key="2">
    <source>
        <dbReference type="SAM" id="Phobius"/>
    </source>
</evidence>
<feature type="region of interest" description="Disordered" evidence="1">
    <location>
        <begin position="1"/>
        <end position="52"/>
    </location>
</feature>
<evidence type="ECO:0000313" key="5">
    <source>
        <dbReference type="Proteomes" id="UP000308632"/>
    </source>
</evidence>
<comment type="caution">
    <text evidence="4">The sequence shown here is derived from an EMBL/GenBank/DDBJ whole genome shotgun (WGS) entry which is preliminary data.</text>
</comment>
<gene>
    <name evidence="4" type="ORF">E4U92_16175</name>
</gene>
<sequence>MGRAKSARGRNTRRQPKGSGARPSPHGGQQPPGTAAPAPPAARVVPPAQVARSAQVAPPVRVMVPDTAPPAAPAPVQQAALPAPPPAGAMAHSSQPGRQLTQVDLWSVAATSALVCLALGVCLAVAASLTWVVIDFLNPQPEAGPSPVWGLTFLAVTLTVEVVLGTALATVAAFFYNLSSRITGGVHLRVRDSAGPSVVEVTALREYRRLRAALHRCAAVRLRPAAPAGVQVRQVAGVQGAEH</sequence>
<feature type="transmembrane region" description="Helical" evidence="2">
    <location>
        <begin position="153"/>
        <end position="176"/>
    </location>
</feature>
<keyword evidence="2" id="KW-0472">Membrane</keyword>
<dbReference type="EMBL" id="SZPR01000012">
    <property type="protein sequence ID" value="TKT09108.1"/>
    <property type="molecule type" value="Genomic_DNA"/>
</dbReference>
<dbReference type="Pfam" id="PF12089">
    <property type="entry name" value="DUF3566"/>
    <property type="match status" value="2"/>
</dbReference>
<feature type="domain" description="DUF3566" evidence="3">
    <location>
        <begin position="99"/>
        <end position="137"/>
    </location>
</feature>
<keyword evidence="2" id="KW-1133">Transmembrane helix</keyword>
<evidence type="ECO:0000259" key="3">
    <source>
        <dbReference type="Pfam" id="PF12089"/>
    </source>
</evidence>
<name>A0A4U5X271_STRGB</name>
<evidence type="ECO:0000313" key="4">
    <source>
        <dbReference type="EMBL" id="TKT09108.1"/>
    </source>
</evidence>
<organism evidence="4 5">
    <name type="scientific">Streptomyces galbus</name>
    <dbReference type="NCBI Taxonomy" id="33898"/>
    <lineage>
        <taxon>Bacteria</taxon>
        <taxon>Bacillati</taxon>
        <taxon>Actinomycetota</taxon>
        <taxon>Actinomycetes</taxon>
        <taxon>Kitasatosporales</taxon>
        <taxon>Streptomycetaceae</taxon>
        <taxon>Streptomyces</taxon>
    </lineage>
</organism>
<feature type="domain" description="DUF3566" evidence="3">
    <location>
        <begin position="154"/>
        <end position="192"/>
    </location>
</feature>
<reference evidence="4 5" key="1">
    <citation type="submission" date="2019-04" db="EMBL/GenBank/DDBJ databases">
        <title>Streptomyces lasaliensis sp.nov., an Actinomycete isolated from soil which produces the polyether antibiotic lasalocid.</title>
        <authorList>
            <person name="Erwin G."/>
            <person name="Haber C."/>
        </authorList>
    </citation>
    <scope>NUCLEOTIDE SEQUENCE [LARGE SCALE GENOMIC DNA]</scope>
    <source>
        <strain evidence="4 5">DSM 40089</strain>
    </source>
</reference>
<feature type="region of interest" description="Disordered" evidence="1">
    <location>
        <begin position="68"/>
        <end position="95"/>
    </location>
</feature>
<feature type="compositionally biased region" description="Basic residues" evidence="1">
    <location>
        <begin position="1"/>
        <end position="16"/>
    </location>
</feature>
<proteinExistence type="predicted"/>
<keyword evidence="2" id="KW-0812">Transmembrane</keyword>
<feature type="transmembrane region" description="Helical" evidence="2">
    <location>
        <begin position="105"/>
        <end position="133"/>
    </location>
</feature>
<evidence type="ECO:0000256" key="1">
    <source>
        <dbReference type="SAM" id="MobiDB-lite"/>
    </source>
</evidence>
<feature type="compositionally biased region" description="Low complexity" evidence="1">
    <location>
        <begin position="27"/>
        <end position="52"/>
    </location>
</feature>
<dbReference type="Proteomes" id="UP000308632">
    <property type="component" value="Unassembled WGS sequence"/>
</dbReference>
<protein>
    <recommendedName>
        <fullName evidence="3">DUF3566 domain-containing protein</fullName>
    </recommendedName>
</protein>
<dbReference type="AlphaFoldDB" id="A0A4U5X271"/>